<accession>A0ACC3MVF1</accession>
<organism evidence="1 2">
    <name type="scientific">Vermiconidia calcicola</name>
    <dbReference type="NCBI Taxonomy" id="1690605"/>
    <lineage>
        <taxon>Eukaryota</taxon>
        <taxon>Fungi</taxon>
        <taxon>Dikarya</taxon>
        <taxon>Ascomycota</taxon>
        <taxon>Pezizomycotina</taxon>
        <taxon>Dothideomycetes</taxon>
        <taxon>Dothideomycetidae</taxon>
        <taxon>Mycosphaerellales</taxon>
        <taxon>Extremaceae</taxon>
        <taxon>Vermiconidia</taxon>
    </lineage>
</organism>
<comment type="caution">
    <text evidence="1">The sequence shown here is derived from an EMBL/GenBank/DDBJ whole genome shotgun (WGS) entry which is preliminary data.</text>
</comment>
<sequence length="650" mass="71104">MAQKRKAQEAFGSSKGQLSAFAAAKLARQSVVASSPVSSLQESATNGEDFATAVATEPYNGHHSGASSHVASFSEDEEAEVIVTPRKSAIATRFSTWQPSKRNVIREDDKCLELALQHDETATFVGEFDIEVLTGIITIYATVLRPNSGIQRVYAPSTHALPQIQARQPNTTLRLSSARSGLRKLEKLSPLFRNIWASQSTSQRSFAFLGTSDDDASQRSPNLLEIDRDTDAVLRTLSAKASVQPRRPRIMAVGAKSSGKSTLNRVLCNHLYSWTQAKKCLYLDLDPGQPEFGPPGQLSLVEVAAPVLSPPFAHPACARSRSYRMLRSHTIAATNFRDDPEHYKACALDLVRYADRQYPLIVNSCGWVSGLGASMLTDLARDLSISDLVVLEPLDSHLIEALRSQSSDVVLHRIPRRIPRPSSRTPAESRAMQMMAYFHHKPNPADGNLRWSGKAINKVRPWVVSYAGPDPGILAIASYGQSPNPEFLAEVLDGSIVAIVVLDGPKEQHPPSHHSEAGEEDPDTITTHIAKTPEALPYLKLNNRGINPTLPPQTSHCVALTLIRGIDATLKQIHLVTPLPESEVAALTQHKVVLVRGAFDPPEWAYYEDLYKSDGSVDAGERPWICKKGMVGIEGAVWRLRHPPIAAGNR</sequence>
<gene>
    <name evidence="1" type="primary">GRC3_1</name>
    <name evidence="1" type="ORF">LTR37_013796</name>
</gene>
<proteinExistence type="predicted"/>
<name>A0ACC3MVF1_9PEZI</name>
<evidence type="ECO:0000313" key="1">
    <source>
        <dbReference type="EMBL" id="KAK3704513.1"/>
    </source>
</evidence>
<reference evidence="1" key="1">
    <citation type="submission" date="2023-07" db="EMBL/GenBank/DDBJ databases">
        <title>Black Yeasts Isolated from many extreme environments.</title>
        <authorList>
            <person name="Coleine C."/>
            <person name="Stajich J.E."/>
            <person name="Selbmann L."/>
        </authorList>
    </citation>
    <scope>NUCLEOTIDE SEQUENCE</scope>
    <source>
        <strain evidence="1">CCFEE 5714</strain>
    </source>
</reference>
<protein>
    <submittedName>
        <fullName evidence="1">Polynucleotide 5'-hydroxyl-kinase grc3</fullName>
    </submittedName>
</protein>
<dbReference type="Proteomes" id="UP001281147">
    <property type="component" value="Unassembled WGS sequence"/>
</dbReference>
<keyword evidence="2" id="KW-1185">Reference proteome</keyword>
<dbReference type="EMBL" id="JAUTXU010000138">
    <property type="protein sequence ID" value="KAK3704513.1"/>
    <property type="molecule type" value="Genomic_DNA"/>
</dbReference>
<evidence type="ECO:0000313" key="2">
    <source>
        <dbReference type="Proteomes" id="UP001281147"/>
    </source>
</evidence>